<comment type="similarity">
    <text evidence="2 9">Belongs to the outer membrane factor (OMF) (TC 1.B.17) family.</text>
</comment>
<name>A0A2S5KKG1_9PROT</name>
<evidence type="ECO:0000256" key="9">
    <source>
        <dbReference type="RuleBase" id="RU362097"/>
    </source>
</evidence>
<dbReference type="Pfam" id="PF02321">
    <property type="entry name" value="OEP"/>
    <property type="match status" value="2"/>
</dbReference>
<dbReference type="OrthoDB" id="9770517at2"/>
<keyword evidence="6 9" id="KW-0472">Membrane</keyword>
<accession>A0A2S5KKG1</accession>
<dbReference type="Gene3D" id="1.20.1600.10">
    <property type="entry name" value="Outer membrane efflux proteins (OEP)"/>
    <property type="match status" value="1"/>
</dbReference>
<evidence type="ECO:0000256" key="5">
    <source>
        <dbReference type="ARBA" id="ARBA00022729"/>
    </source>
</evidence>
<dbReference type="Gene3D" id="2.20.200.10">
    <property type="entry name" value="Outer membrane efflux proteins (OEP)"/>
    <property type="match status" value="1"/>
</dbReference>
<dbReference type="EMBL" id="PRLP01000109">
    <property type="protein sequence ID" value="PPC75115.1"/>
    <property type="molecule type" value="Genomic_DNA"/>
</dbReference>
<dbReference type="NCBIfam" id="TIGR01845">
    <property type="entry name" value="outer_NodT"/>
    <property type="match status" value="1"/>
</dbReference>
<protein>
    <submittedName>
        <fullName evidence="11">Multidrug transporter</fullName>
    </submittedName>
</protein>
<dbReference type="GO" id="GO:0015562">
    <property type="term" value="F:efflux transmembrane transporter activity"/>
    <property type="evidence" value="ECO:0007669"/>
    <property type="project" value="InterPro"/>
</dbReference>
<evidence type="ECO:0000256" key="3">
    <source>
        <dbReference type="ARBA" id="ARBA00022452"/>
    </source>
</evidence>
<keyword evidence="10" id="KW-0175">Coiled coil</keyword>
<dbReference type="SUPFAM" id="SSF56954">
    <property type="entry name" value="Outer membrane efflux proteins (OEP)"/>
    <property type="match status" value="1"/>
</dbReference>
<dbReference type="InterPro" id="IPR010131">
    <property type="entry name" value="MdtP/NodT-like"/>
</dbReference>
<comment type="caution">
    <text evidence="11">The sequence shown here is derived from an EMBL/GenBank/DDBJ whole genome shotgun (WGS) entry which is preliminary data.</text>
</comment>
<evidence type="ECO:0000313" key="11">
    <source>
        <dbReference type="EMBL" id="PPC75115.1"/>
    </source>
</evidence>
<keyword evidence="5" id="KW-0732">Signal</keyword>
<comment type="subcellular location">
    <subcellularLocation>
        <location evidence="9">Cell membrane</location>
        <topology evidence="9">Lipid-anchor</topology>
    </subcellularLocation>
    <subcellularLocation>
        <location evidence="1">Membrane</location>
    </subcellularLocation>
</comment>
<evidence type="ECO:0000313" key="12">
    <source>
        <dbReference type="Proteomes" id="UP000238196"/>
    </source>
</evidence>
<keyword evidence="8 9" id="KW-0449">Lipoprotein</keyword>
<feature type="coiled-coil region" evidence="10">
    <location>
        <begin position="215"/>
        <end position="242"/>
    </location>
</feature>
<reference evidence="11 12" key="1">
    <citation type="submission" date="2018-02" db="EMBL/GenBank/DDBJ databases">
        <title>novel marine gammaproteobacteria from coastal saline agro ecosystem.</title>
        <authorList>
            <person name="Krishnan R."/>
            <person name="Ramesh Kumar N."/>
        </authorList>
    </citation>
    <scope>NUCLEOTIDE SEQUENCE [LARGE SCALE GENOMIC DNA]</scope>
    <source>
        <strain evidence="11 12">228</strain>
    </source>
</reference>
<evidence type="ECO:0000256" key="10">
    <source>
        <dbReference type="SAM" id="Coils"/>
    </source>
</evidence>
<evidence type="ECO:0000256" key="4">
    <source>
        <dbReference type="ARBA" id="ARBA00022692"/>
    </source>
</evidence>
<proteinExistence type="inferred from homology"/>
<evidence type="ECO:0000256" key="6">
    <source>
        <dbReference type="ARBA" id="ARBA00023136"/>
    </source>
</evidence>
<dbReference type="Proteomes" id="UP000238196">
    <property type="component" value="Unassembled WGS sequence"/>
</dbReference>
<dbReference type="PANTHER" id="PTHR30203">
    <property type="entry name" value="OUTER MEMBRANE CATION EFFLUX PROTEIN"/>
    <property type="match status" value="1"/>
</dbReference>
<evidence type="ECO:0000256" key="2">
    <source>
        <dbReference type="ARBA" id="ARBA00007613"/>
    </source>
</evidence>
<keyword evidence="7 9" id="KW-0564">Palmitate</keyword>
<organism evidence="11 12">
    <name type="scientific">Proteobacteria bacterium 228</name>
    <dbReference type="NCBI Taxonomy" id="2083153"/>
    <lineage>
        <taxon>Bacteria</taxon>
        <taxon>Pseudomonadati</taxon>
        <taxon>Pseudomonadota</taxon>
    </lineage>
</organism>
<keyword evidence="3 9" id="KW-1134">Transmembrane beta strand</keyword>
<dbReference type="GO" id="GO:0005886">
    <property type="term" value="C:plasma membrane"/>
    <property type="evidence" value="ECO:0007669"/>
    <property type="project" value="UniProtKB-SubCell"/>
</dbReference>
<evidence type="ECO:0000256" key="7">
    <source>
        <dbReference type="ARBA" id="ARBA00023139"/>
    </source>
</evidence>
<evidence type="ECO:0000256" key="8">
    <source>
        <dbReference type="ARBA" id="ARBA00023288"/>
    </source>
</evidence>
<dbReference type="PANTHER" id="PTHR30203:SF20">
    <property type="entry name" value="MULTIDRUG RESISTANCE OUTER MEMBRANE PROTEIN MDTP-RELATED"/>
    <property type="match status" value="1"/>
</dbReference>
<dbReference type="InterPro" id="IPR003423">
    <property type="entry name" value="OMP_efflux"/>
</dbReference>
<sequence>MASLLCLSLAACAPISTISQQHTKAADHYAAEQSFAAAASQWPTDTWWQPYQDSQLNTLITEALANSPSLAIAQARLLRAEAQGAIAGSALQPQLSGNGSITEQKQSYNYLTPANMTPEGWKDYGRATLDFSWEFDFWGKNRAALAAATSETAAAQADAAQARLTLATSVASAYAELARLYSARDTASAALKVRQETVSLVRQRYDHGLETLGTVHQVEARRASAEADLLSLDEQLALQKNRLAALLGQGPDRGLSIQRPTLKLDQPFGLPQQLKANLLGRRPDIVAARLRTEAAASRIKQSQAAFYPDINLSAFIGVQSLGLDQLLKSGSDLGSVGPAISLPIFNGGRLKGQLKSSEADYAEAVANYDQTLTQALQDVADAVTSRRALDGQLSKVQEAVDSAAEAYRIANNRYKGGLSNYLDVLSAEDTLLSNRRSLSDLQSRLFTLDVALVQALGGGYQASDVHVSQGN</sequence>
<gene>
    <name evidence="11" type="ORF">C4K68_22390</name>
</gene>
<evidence type="ECO:0000256" key="1">
    <source>
        <dbReference type="ARBA" id="ARBA00004370"/>
    </source>
</evidence>
<keyword evidence="4 9" id="KW-0812">Transmembrane</keyword>
<dbReference type="AlphaFoldDB" id="A0A2S5KKG1"/>